<dbReference type="InterPro" id="IPR027417">
    <property type="entry name" value="P-loop_NTPase"/>
</dbReference>
<dbReference type="AlphaFoldDB" id="A0A542Z9S8"/>
<proteinExistence type="predicted"/>
<comment type="caution">
    <text evidence="1">The sequence shown here is derived from an EMBL/GenBank/DDBJ whole genome shotgun (WGS) entry which is preliminary data.</text>
</comment>
<dbReference type="OrthoDB" id="7837405at2"/>
<name>A0A542Z9S8_9MICO</name>
<keyword evidence="2" id="KW-1185">Reference proteome</keyword>
<dbReference type="Pfam" id="PF13671">
    <property type="entry name" value="AAA_33"/>
    <property type="match status" value="1"/>
</dbReference>
<dbReference type="Gene3D" id="3.40.50.300">
    <property type="entry name" value="P-loop containing nucleotide triphosphate hydrolases"/>
    <property type="match status" value="1"/>
</dbReference>
<accession>A0A542Z9S8</accession>
<gene>
    <name evidence="1" type="ORF">FB474_3854</name>
</gene>
<evidence type="ECO:0000313" key="1">
    <source>
        <dbReference type="EMBL" id="TQL57082.1"/>
    </source>
</evidence>
<dbReference type="SUPFAM" id="SSF52540">
    <property type="entry name" value="P-loop containing nucleoside triphosphate hydrolases"/>
    <property type="match status" value="1"/>
</dbReference>
<dbReference type="RefSeq" id="WP_141790415.1">
    <property type="nucleotide sequence ID" value="NZ_BAAAKX010000025.1"/>
</dbReference>
<dbReference type="Proteomes" id="UP000319514">
    <property type="component" value="Unassembled WGS sequence"/>
</dbReference>
<organism evidence="1 2">
    <name type="scientific">Oryzihumus leptocrescens</name>
    <dbReference type="NCBI Taxonomy" id="297536"/>
    <lineage>
        <taxon>Bacteria</taxon>
        <taxon>Bacillati</taxon>
        <taxon>Actinomycetota</taxon>
        <taxon>Actinomycetes</taxon>
        <taxon>Micrococcales</taxon>
        <taxon>Intrasporangiaceae</taxon>
        <taxon>Oryzihumus</taxon>
    </lineage>
</organism>
<reference evidence="1 2" key="1">
    <citation type="submission" date="2019-06" db="EMBL/GenBank/DDBJ databases">
        <title>Sequencing the genomes of 1000 actinobacteria strains.</title>
        <authorList>
            <person name="Klenk H.-P."/>
        </authorList>
    </citation>
    <scope>NUCLEOTIDE SEQUENCE [LARGE SCALE GENOMIC DNA]</scope>
    <source>
        <strain evidence="1 2">DSM 18082</strain>
    </source>
</reference>
<evidence type="ECO:0000313" key="2">
    <source>
        <dbReference type="Proteomes" id="UP000319514"/>
    </source>
</evidence>
<dbReference type="EMBL" id="VFOQ01000002">
    <property type="protein sequence ID" value="TQL57082.1"/>
    <property type="molecule type" value="Genomic_DNA"/>
</dbReference>
<sequence length="183" mass="20008">MPRLIHLNGPSRVGKSTLARRYANEHPGTLALDLDVLAGLIGGWKEDFSAALETARGHGREMAVRHLRAGFDVILPQLVTVHDRDPDPAFEQAAGTAGATYVQVALMVDDVEHLRRLHGKRPATEVEARVQAALVDPGSDLVDKIRGHLNEYLARRPDAIRLDTSELGEDATYQSLLNELNAP</sequence>
<protein>
    <submittedName>
        <fullName evidence="1">AAA domain-containing protein</fullName>
    </submittedName>
</protein>